<gene>
    <name evidence="1" type="ORF">SHI21_19350</name>
</gene>
<accession>A0ABU5VZD7</accession>
<evidence type="ECO:0000313" key="2">
    <source>
        <dbReference type="Proteomes" id="UP001302274"/>
    </source>
</evidence>
<organism evidence="1 2">
    <name type="scientific">Bacteriovorax antarcticus</name>
    <dbReference type="NCBI Taxonomy" id="3088717"/>
    <lineage>
        <taxon>Bacteria</taxon>
        <taxon>Pseudomonadati</taxon>
        <taxon>Bdellovibrionota</taxon>
        <taxon>Bacteriovoracia</taxon>
        <taxon>Bacteriovoracales</taxon>
        <taxon>Bacteriovoracaceae</taxon>
        <taxon>Bacteriovorax</taxon>
    </lineage>
</organism>
<comment type="caution">
    <text evidence="1">The sequence shown here is derived from an EMBL/GenBank/DDBJ whole genome shotgun (WGS) entry which is preliminary data.</text>
</comment>
<reference evidence="1 2" key="1">
    <citation type="submission" date="2023-11" db="EMBL/GenBank/DDBJ databases">
        <title>A Novel Polar Bacteriovorax (B. antarcticus) Isolated from the Biocrust in Antarctica.</title>
        <authorList>
            <person name="Mun W."/>
            <person name="Choi S.Y."/>
            <person name="Mitchell R.J."/>
        </authorList>
    </citation>
    <scope>NUCLEOTIDE SEQUENCE [LARGE SCALE GENOMIC DNA]</scope>
    <source>
        <strain evidence="1 2">PP10</strain>
    </source>
</reference>
<dbReference type="EMBL" id="JAYGJQ010000003">
    <property type="protein sequence ID" value="MEA9358401.1"/>
    <property type="molecule type" value="Genomic_DNA"/>
</dbReference>
<sequence length="280" mass="32356">MNETLGECLQQVRKKLGFLSARSFYIDLSKRLELGFNYSYYMKIESDQLMPSEKVISQLASLLPGADGDLVVATYCKALFPQQMKRLLSATKEEVKEVPVPKKKVSKKDNNPTTHIRSYQMELTEKQVSIVASAKTHYFLFLILTLSRRGIAKKELTNYKFDKVEKALEALVEGKLIYQEDDLYFPSFPEFLFPKAETTALKNLYEKINSYDLKKNEQFGLTKVKRSSFFKRISPRQAEIILMHLDLLFQTIRTADDMDVSYNTEVLSLDLTYYRGKVIG</sequence>
<name>A0ABU5VZD7_9BACT</name>
<protein>
    <recommendedName>
        <fullName evidence="3">HTH cro/C1-type domain-containing protein</fullName>
    </recommendedName>
</protein>
<dbReference type="RefSeq" id="WP_323578789.1">
    <property type="nucleotide sequence ID" value="NZ_JAYGJQ010000003.1"/>
</dbReference>
<evidence type="ECO:0008006" key="3">
    <source>
        <dbReference type="Google" id="ProtNLM"/>
    </source>
</evidence>
<dbReference type="Proteomes" id="UP001302274">
    <property type="component" value="Unassembled WGS sequence"/>
</dbReference>
<keyword evidence="2" id="KW-1185">Reference proteome</keyword>
<evidence type="ECO:0000313" key="1">
    <source>
        <dbReference type="EMBL" id="MEA9358401.1"/>
    </source>
</evidence>
<proteinExistence type="predicted"/>